<dbReference type="RefSeq" id="WP_155434519.1">
    <property type="nucleotide sequence ID" value="NZ_JBHLXK010000004.1"/>
</dbReference>
<name>A0ABW9SM95_9BURK</name>
<accession>A0ABW9SM95</accession>
<reference evidence="1 2" key="1">
    <citation type="submission" date="2019-11" db="EMBL/GenBank/DDBJ databases">
        <title>Type strains purchased from KCTC, JCM and DSMZ.</title>
        <authorList>
            <person name="Lu H."/>
        </authorList>
    </citation>
    <scope>NUCLEOTIDE SEQUENCE [LARGE SCALE GENOMIC DNA]</scope>
    <source>
        <strain evidence="1 2">DSM 103461</strain>
    </source>
</reference>
<proteinExistence type="predicted"/>
<dbReference type="EMBL" id="WNKW01000002">
    <property type="protein sequence ID" value="MTW33157.1"/>
    <property type="molecule type" value="Genomic_DNA"/>
</dbReference>
<sequence length="102" mass="10969">MNAPIPPNVLALAQSHGRTVHSVVSEMTSRAGDIEGALENIAVLVDSIYQQVDGAVWTNEEEAKYGSSAINCFTACIERYLELITQAAADISNLGSYFDFTS</sequence>
<evidence type="ECO:0000313" key="2">
    <source>
        <dbReference type="Proteomes" id="UP000735592"/>
    </source>
</evidence>
<gene>
    <name evidence="1" type="ORF">GM655_09990</name>
</gene>
<comment type="caution">
    <text evidence="1">The sequence shown here is derived from an EMBL/GenBank/DDBJ whole genome shotgun (WGS) entry which is preliminary data.</text>
</comment>
<organism evidence="1 2">
    <name type="scientific">Pseudoduganella danionis</name>
    <dbReference type="NCBI Taxonomy" id="1890295"/>
    <lineage>
        <taxon>Bacteria</taxon>
        <taxon>Pseudomonadati</taxon>
        <taxon>Pseudomonadota</taxon>
        <taxon>Betaproteobacteria</taxon>
        <taxon>Burkholderiales</taxon>
        <taxon>Oxalobacteraceae</taxon>
        <taxon>Telluria group</taxon>
        <taxon>Pseudoduganella</taxon>
    </lineage>
</organism>
<protein>
    <submittedName>
        <fullName evidence="1">Uncharacterized protein</fullName>
    </submittedName>
</protein>
<keyword evidence="2" id="KW-1185">Reference proteome</keyword>
<evidence type="ECO:0000313" key="1">
    <source>
        <dbReference type="EMBL" id="MTW33157.1"/>
    </source>
</evidence>
<dbReference type="Proteomes" id="UP000735592">
    <property type="component" value="Unassembled WGS sequence"/>
</dbReference>